<dbReference type="CDD" id="cd04370">
    <property type="entry name" value="BAH"/>
    <property type="match status" value="1"/>
</dbReference>
<dbReference type="Pfam" id="PF00628">
    <property type="entry name" value="PHD"/>
    <property type="match status" value="1"/>
</dbReference>
<evidence type="ECO:0000256" key="1">
    <source>
        <dbReference type="ARBA" id="ARBA00022723"/>
    </source>
</evidence>
<dbReference type="SUPFAM" id="SSF57903">
    <property type="entry name" value="FYVE/PHD zinc finger"/>
    <property type="match status" value="1"/>
</dbReference>
<dbReference type="InterPro" id="IPR011011">
    <property type="entry name" value="Znf_FYVE_PHD"/>
</dbReference>
<feature type="region of interest" description="Disordered" evidence="5">
    <location>
        <begin position="509"/>
        <end position="528"/>
    </location>
</feature>
<dbReference type="GO" id="GO:0003682">
    <property type="term" value="F:chromatin binding"/>
    <property type="evidence" value="ECO:0007669"/>
    <property type="project" value="InterPro"/>
</dbReference>
<keyword evidence="1" id="KW-0479">Metal-binding</keyword>
<evidence type="ECO:0000313" key="8">
    <source>
        <dbReference type="EMBL" id="EEF31182.1"/>
    </source>
</evidence>
<keyword evidence="2 4" id="KW-0863">Zinc-finger</keyword>
<evidence type="ECO:0000256" key="2">
    <source>
        <dbReference type="ARBA" id="ARBA00022771"/>
    </source>
</evidence>
<dbReference type="PROSITE" id="PS51038">
    <property type="entry name" value="BAH"/>
    <property type="match status" value="1"/>
</dbReference>
<dbReference type="FunCoup" id="B9SYY6">
    <property type="interactions" value="1327"/>
</dbReference>
<dbReference type="PANTHER" id="PTHR47527:SF3">
    <property type="entry name" value="RING_FYVE_PHD ZINC FINGER SUPERFAMILY PROTEIN"/>
    <property type="match status" value="1"/>
</dbReference>
<dbReference type="GO" id="GO:0008270">
    <property type="term" value="F:zinc ion binding"/>
    <property type="evidence" value="ECO:0007669"/>
    <property type="project" value="UniProtKB-KW"/>
</dbReference>
<dbReference type="InParanoid" id="B9SYY6"/>
<feature type="domain" description="BAH" evidence="7">
    <location>
        <begin position="728"/>
        <end position="872"/>
    </location>
</feature>
<reference evidence="9" key="1">
    <citation type="journal article" date="2010" name="Nat. Biotechnol.">
        <title>Draft genome sequence of the oilseed species Ricinus communis.</title>
        <authorList>
            <person name="Chan A.P."/>
            <person name="Crabtree J."/>
            <person name="Zhao Q."/>
            <person name="Lorenzi H."/>
            <person name="Orvis J."/>
            <person name="Puiu D."/>
            <person name="Melake-Berhan A."/>
            <person name="Jones K.M."/>
            <person name="Redman J."/>
            <person name="Chen G."/>
            <person name="Cahoon E.B."/>
            <person name="Gedil M."/>
            <person name="Stanke M."/>
            <person name="Haas B.J."/>
            <person name="Wortman J.R."/>
            <person name="Fraser-Liggett C.M."/>
            <person name="Ravel J."/>
            <person name="Rabinowicz P.D."/>
        </authorList>
    </citation>
    <scope>NUCLEOTIDE SEQUENCE [LARGE SCALE GENOMIC DNA]</scope>
    <source>
        <strain evidence="9">cv. Hale</strain>
    </source>
</reference>
<dbReference type="InterPro" id="IPR056699">
    <property type="entry name" value="DUF7797"/>
</dbReference>
<dbReference type="SMART" id="SM00249">
    <property type="entry name" value="PHD"/>
    <property type="match status" value="1"/>
</dbReference>
<dbReference type="InterPro" id="IPR013083">
    <property type="entry name" value="Znf_RING/FYVE/PHD"/>
</dbReference>
<dbReference type="PANTHER" id="PTHR47527">
    <property type="entry name" value="RING/FYVE/PHD ZINC FINGER SUPERFAMILY PROTEIN"/>
    <property type="match status" value="1"/>
</dbReference>
<evidence type="ECO:0000256" key="4">
    <source>
        <dbReference type="PROSITE-ProRule" id="PRU00146"/>
    </source>
</evidence>
<keyword evidence="3" id="KW-0862">Zinc</keyword>
<dbReference type="Pfam" id="PF25073">
    <property type="entry name" value="DUF7797"/>
    <property type="match status" value="1"/>
</dbReference>
<evidence type="ECO:0000313" key="9">
    <source>
        <dbReference type="Proteomes" id="UP000008311"/>
    </source>
</evidence>
<evidence type="ECO:0008006" key="10">
    <source>
        <dbReference type="Google" id="ProtNLM"/>
    </source>
</evidence>
<evidence type="ECO:0000259" key="6">
    <source>
        <dbReference type="PROSITE" id="PS50016"/>
    </source>
</evidence>
<evidence type="ECO:0000259" key="7">
    <source>
        <dbReference type="PROSITE" id="PS51038"/>
    </source>
</evidence>
<keyword evidence="9" id="KW-1185">Reference proteome</keyword>
<dbReference type="InterPro" id="IPR043151">
    <property type="entry name" value="BAH_sf"/>
</dbReference>
<dbReference type="InterPro" id="IPR001025">
    <property type="entry name" value="BAH_dom"/>
</dbReference>
<feature type="domain" description="PHD-type" evidence="6">
    <location>
        <begin position="405"/>
        <end position="458"/>
    </location>
</feature>
<name>B9SYY6_RICCO</name>
<dbReference type="eggNOG" id="ENOG502QT38">
    <property type="taxonomic scope" value="Eukaryota"/>
</dbReference>
<dbReference type="InterPro" id="IPR001965">
    <property type="entry name" value="Znf_PHD"/>
</dbReference>
<dbReference type="InterPro" id="IPR019786">
    <property type="entry name" value="Zinc_finger_PHD-type_CS"/>
</dbReference>
<dbReference type="Gene3D" id="3.30.40.10">
    <property type="entry name" value="Zinc/RING finger domain, C3HC4 (zinc finger)"/>
    <property type="match status" value="1"/>
</dbReference>
<dbReference type="PROSITE" id="PS01359">
    <property type="entry name" value="ZF_PHD_1"/>
    <property type="match status" value="1"/>
</dbReference>
<protein>
    <recommendedName>
        <fullName evidence="10">PHD finger protein</fullName>
    </recommendedName>
</protein>
<dbReference type="EMBL" id="EQ974261">
    <property type="protein sequence ID" value="EEF31182.1"/>
    <property type="molecule type" value="Genomic_DNA"/>
</dbReference>
<accession>B9SYY6</accession>
<feature type="region of interest" description="Disordered" evidence="5">
    <location>
        <begin position="225"/>
        <end position="250"/>
    </location>
</feature>
<dbReference type="AlphaFoldDB" id="B9SYY6"/>
<organism evidence="8 9">
    <name type="scientific">Ricinus communis</name>
    <name type="common">Castor bean</name>
    <dbReference type="NCBI Taxonomy" id="3988"/>
    <lineage>
        <taxon>Eukaryota</taxon>
        <taxon>Viridiplantae</taxon>
        <taxon>Streptophyta</taxon>
        <taxon>Embryophyta</taxon>
        <taxon>Tracheophyta</taxon>
        <taxon>Spermatophyta</taxon>
        <taxon>Magnoliopsida</taxon>
        <taxon>eudicotyledons</taxon>
        <taxon>Gunneridae</taxon>
        <taxon>Pentapetalae</taxon>
        <taxon>rosids</taxon>
        <taxon>fabids</taxon>
        <taxon>Malpighiales</taxon>
        <taxon>Euphorbiaceae</taxon>
        <taxon>Acalyphoideae</taxon>
        <taxon>Acalypheae</taxon>
        <taxon>Ricinus</taxon>
    </lineage>
</organism>
<sequence>MDTCNNDVGKETGNVNSPQIEKEVNSISKRGLENGETGELGFRTVKKARSATGEMQRVAEIVLVLSAMAGMRGGKNPTETEVKLMEEARAKLVEICQDWKPNDLVARDAIGSVIEDLGLNSKLKDQRLGQFRGPNTRLSIKEKISFAKKKMEDSKKFPAPSATYTSQISQPSFGAMGEVCGPSHSIRVFSSDKPTNPLLPSGSHPTSSALGHVLAVTSTSITHHSATSEVRASTVSTGIPNSHPGRDLSVLAGPKVEKTNFKPEGGSNGTSYAPQVQANVSANQPLMNAPTWSLQSHSVPSNKATPENKALNHNFAKAEGATTLAMSQAAPQAGRDQAFRPLITQSPSANLQSINQPMQGVKYVQPPSFFNNHNEIAKIVQKLLQPKLPEHPTWTPPSRDYMNKPLTCQMCKVAANEVETVVLCDACEKGFHLKCLEAVNQKGIPRGGEWHCLRCTALSNGKPLPPKYGRVMRSITPPKGPSNSGGAQPSLEKKFETLDEKVNQEKLTANGSSGLRNPAVSGTVTCAESTSDLKREINGNSTPSSVKDMDQGMCAGPNNSTNSLGAVSDYPSVGLSSGSSIQLTQVSGSCIQDERSVSESKLQSPAILCETITNKFENSESSHNLQDINQRELSSTGEIPMKTSQNNCMVDELESIRGHSDCPSTLDMKQNEQDIAHAKSVGSSEANNKARMHAGMNSAGIHSVKWIGNVLKVADGKTFYVSCSVGGATYKVQDHALFRSSHEKLIPSKLQASDMRVIPSYVYCSSLLAMWEDVETGSKWVLVRQCYFPGDLPKAVGHPCAPESNEVYESNHESSILADLIQGPCQVLPPTKFQENAERRSQLGIEGKNESWPVFLCKYGPSSLNFEFLLNVHNCLQLENVCVVLTARIHRL</sequence>
<dbReference type="STRING" id="3988.B9SYY6"/>
<feature type="compositionally biased region" description="Polar residues" evidence="5">
    <location>
        <begin position="230"/>
        <end position="240"/>
    </location>
</feature>
<evidence type="ECO:0000256" key="3">
    <source>
        <dbReference type="ARBA" id="ARBA00022833"/>
    </source>
</evidence>
<gene>
    <name evidence="8" type="ORF">RCOM_0546900</name>
</gene>
<dbReference type="PROSITE" id="PS50016">
    <property type="entry name" value="ZF_PHD_2"/>
    <property type="match status" value="1"/>
</dbReference>
<evidence type="ECO:0000256" key="5">
    <source>
        <dbReference type="SAM" id="MobiDB-lite"/>
    </source>
</evidence>
<feature type="region of interest" description="Disordered" evidence="5">
    <location>
        <begin position="1"/>
        <end position="22"/>
    </location>
</feature>
<proteinExistence type="predicted"/>
<dbReference type="Gene3D" id="2.30.30.490">
    <property type="match status" value="1"/>
</dbReference>
<dbReference type="Proteomes" id="UP000008311">
    <property type="component" value="Unassembled WGS sequence"/>
</dbReference>
<dbReference type="InterPro" id="IPR019787">
    <property type="entry name" value="Znf_PHD-finger"/>
</dbReference>